<dbReference type="Gene3D" id="1.10.260.40">
    <property type="entry name" value="lambda repressor-like DNA-binding domains"/>
    <property type="match status" value="1"/>
</dbReference>
<dbReference type="RefSeq" id="WP_284389010.1">
    <property type="nucleotide sequence ID" value="NZ_BSNK01000001.1"/>
</dbReference>
<keyword evidence="1" id="KW-0238">DNA-binding</keyword>
<dbReference type="PANTHER" id="PTHR46558">
    <property type="entry name" value="TRACRIPTIONAL REGULATORY PROTEIN-RELATED-RELATED"/>
    <property type="match status" value="1"/>
</dbReference>
<reference evidence="3" key="2">
    <citation type="submission" date="2023-01" db="EMBL/GenBank/DDBJ databases">
        <title>Draft genome sequence of Algimonas ampicilliniresistens strain NBRC 108219.</title>
        <authorList>
            <person name="Sun Q."/>
            <person name="Mori K."/>
        </authorList>
    </citation>
    <scope>NUCLEOTIDE SEQUENCE</scope>
    <source>
        <strain evidence="3">NBRC 108219</strain>
    </source>
</reference>
<dbReference type="SUPFAM" id="SSF47413">
    <property type="entry name" value="lambda repressor-like DNA-binding domains"/>
    <property type="match status" value="1"/>
</dbReference>
<dbReference type="Proteomes" id="UP001161391">
    <property type="component" value="Unassembled WGS sequence"/>
</dbReference>
<feature type="domain" description="HTH cro/C1-type" evidence="2">
    <location>
        <begin position="12"/>
        <end position="67"/>
    </location>
</feature>
<dbReference type="SMART" id="SM00530">
    <property type="entry name" value="HTH_XRE"/>
    <property type="match status" value="1"/>
</dbReference>
<dbReference type="InterPro" id="IPR001387">
    <property type="entry name" value="Cro/C1-type_HTH"/>
</dbReference>
<dbReference type="CDD" id="cd00093">
    <property type="entry name" value="HTH_XRE"/>
    <property type="match status" value="1"/>
</dbReference>
<comment type="caution">
    <text evidence="3">The sequence shown here is derived from an EMBL/GenBank/DDBJ whole genome shotgun (WGS) entry which is preliminary data.</text>
</comment>
<protein>
    <submittedName>
        <fullName evidence="3">Transcriptional regulator</fullName>
    </submittedName>
</protein>
<dbReference type="PROSITE" id="PS50943">
    <property type="entry name" value="HTH_CROC1"/>
    <property type="match status" value="1"/>
</dbReference>
<sequence length="75" mass="8629">MGGKKSYIQNQIKRIRLARTDLTQVELARRVGATRQTIISIEAGRYSPSLELAFRLSHVLGEPLEELFQFVPEWD</sequence>
<dbReference type="PANTHER" id="PTHR46558:SF4">
    <property type="entry name" value="DNA-BIDING PHAGE PROTEIN"/>
    <property type="match status" value="1"/>
</dbReference>
<dbReference type="Pfam" id="PF01381">
    <property type="entry name" value="HTH_3"/>
    <property type="match status" value="1"/>
</dbReference>
<evidence type="ECO:0000259" key="2">
    <source>
        <dbReference type="PROSITE" id="PS50943"/>
    </source>
</evidence>
<reference evidence="3" key="1">
    <citation type="journal article" date="2014" name="Int. J. Syst. Evol. Microbiol.">
        <title>Complete genome of a new Firmicutes species belonging to the dominant human colonic microbiota ('Ruminococcus bicirculans') reveals two chromosomes and a selective capacity to utilize plant glucans.</title>
        <authorList>
            <consortium name="NISC Comparative Sequencing Program"/>
            <person name="Wegmann U."/>
            <person name="Louis P."/>
            <person name="Goesmann A."/>
            <person name="Henrissat B."/>
            <person name="Duncan S.H."/>
            <person name="Flint H.J."/>
        </authorList>
    </citation>
    <scope>NUCLEOTIDE SEQUENCE</scope>
    <source>
        <strain evidence="3">NBRC 108219</strain>
    </source>
</reference>
<accession>A0ABQ5V7M8</accession>
<name>A0ABQ5V7M8_9PROT</name>
<organism evidence="3 4">
    <name type="scientific">Algimonas ampicilliniresistens</name>
    <dbReference type="NCBI Taxonomy" id="1298735"/>
    <lineage>
        <taxon>Bacteria</taxon>
        <taxon>Pseudomonadati</taxon>
        <taxon>Pseudomonadota</taxon>
        <taxon>Alphaproteobacteria</taxon>
        <taxon>Maricaulales</taxon>
        <taxon>Robiginitomaculaceae</taxon>
        <taxon>Algimonas</taxon>
    </lineage>
</organism>
<gene>
    <name evidence="3" type="ORF">GCM10007853_13830</name>
</gene>
<dbReference type="EMBL" id="BSNK01000001">
    <property type="protein sequence ID" value="GLQ23509.1"/>
    <property type="molecule type" value="Genomic_DNA"/>
</dbReference>
<evidence type="ECO:0000256" key="1">
    <source>
        <dbReference type="ARBA" id="ARBA00023125"/>
    </source>
</evidence>
<evidence type="ECO:0000313" key="4">
    <source>
        <dbReference type="Proteomes" id="UP001161391"/>
    </source>
</evidence>
<evidence type="ECO:0000313" key="3">
    <source>
        <dbReference type="EMBL" id="GLQ23509.1"/>
    </source>
</evidence>
<keyword evidence="4" id="KW-1185">Reference proteome</keyword>
<proteinExistence type="predicted"/>
<dbReference type="InterPro" id="IPR010982">
    <property type="entry name" value="Lambda_DNA-bd_dom_sf"/>
</dbReference>